<dbReference type="SUPFAM" id="SSF101148">
    <property type="entry name" value="Plant invertase/pectin methylesterase inhibitor"/>
    <property type="match status" value="1"/>
</dbReference>
<dbReference type="Pfam" id="PF04043">
    <property type="entry name" value="PMEI"/>
    <property type="match status" value="1"/>
</dbReference>
<evidence type="ECO:0000256" key="7">
    <source>
        <dbReference type="SAM" id="SignalP"/>
    </source>
</evidence>
<evidence type="ECO:0000256" key="2">
    <source>
        <dbReference type="ARBA" id="ARBA00007786"/>
    </source>
</evidence>
<dbReference type="SMART" id="SM00856">
    <property type="entry name" value="PMEI"/>
    <property type="match status" value="1"/>
</dbReference>
<dbReference type="OMA" id="NHTDMAE"/>
<dbReference type="HOGENOM" id="CLU_033761_0_2_1"/>
<accession>W1NFC3</accession>
<keyword evidence="4 7" id="KW-0732">Signal</keyword>
<dbReference type="GO" id="GO:0004857">
    <property type="term" value="F:enzyme inhibitor activity"/>
    <property type="evidence" value="ECO:0000318"/>
    <property type="project" value="GO_Central"/>
</dbReference>
<dbReference type="AlphaFoldDB" id="W1NFC3"/>
<dbReference type="Gramene" id="ERM94153">
    <property type="protein sequence ID" value="ERM94153"/>
    <property type="gene ID" value="AMTR_s00010p00166600"/>
</dbReference>
<keyword evidence="10" id="KW-1185">Reference proteome</keyword>
<dbReference type="EMBL" id="KI397513">
    <property type="protein sequence ID" value="ERM94153.1"/>
    <property type="molecule type" value="Genomic_DNA"/>
</dbReference>
<evidence type="ECO:0000256" key="6">
    <source>
        <dbReference type="ARBA" id="ARBA00023180"/>
    </source>
</evidence>
<dbReference type="Gene3D" id="1.20.140.40">
    <property type="entry name" value="Invertase/pectin methylesterase inhibitor family protein"/>
    <property type="match status" value="1"/>
</dbReference>
<dbReference type="InterPro" id="IPR051955">
    <property type="entry name" value="PME_Inhibitor"/>
</dbReference>
<dbReference type="GO" id="GO:0009505">
    <property type="term" value="C:plant-type cell wall"/>
    <property type="evidence" value="ECO:0000318"/>
    <property type="project" value="GO_Central"/>
</dbReference>
<dbReference type="InterPro" id="IPR006501">
    <property type="entry name" value="Pectinesterase_inhib_dom"/>
</dbReference>
<protein>
    <recommendedName>
        <fullName evidence="3">pectinesterase</fullName>
        <ecNumber evidence="3">3.1.1.11</ecNumber>
    </recommendedName>
</protein>
<feature type="chain" id="PRO_5004807131" description="pectinesterase" evidence="7">
    <location>
        <begin position="23"/>
        <end position="197"/>
    </location>
</feature>
<evidence type="ECO:0000256" key="5">
    <source>
        <dbReference type="ARBA" id="ARBA00023157"/>
    </source>
</evidence>
<dbReference type="EC" id="3.1.1.11" evidence="3"/>
<evidence type="ECO:0000313" key="10">
    <source>
        <dbReference type="Proteomes" id="UP000017836"/>
    </source>
</evidence>
<keyword evidence="5" id="KW-1015">Disulfide bond</keyword>
<dbReference type="FunFam" id="1.20.140.40:FF:000010">
    <property type="entry name" value="Pectinesterase"/>
    <property type="match status" value="1"/>
</dbReference>
<evidence type="ECO:0000256" key="4">
    <source>
        <dbReference type="ARBA" id="ARBA00022729"/>
    </source>
</evidence>
<evidence type="ECO:0000256" key="3">
    <source>
        <dbReference type="ARBA" id="ARBA00013229"/>
    </source>
</evidence>
<organism evidence="9 10">
    <name type="scientific">Amborella trichopoda</name>
    <dbReference type="NCBI Taxonomy" id="13333"/>
    <lineage>
        <taxon>Eukaryota</taxon>
        <taxon>Viridiplantae</taxon>
        <taxon>Streptophyta</taxon>
        <taxon>Embryophyta</taxon>
        <taxon>Tracheophyta</taxon>
        <taxon>Spermatophyta</taxon>
        <taxon>Magnoliopsida</taxon>
        <taxon>Amborellales</taxon>
        <taxon>Amborellaceae</taxon>
        <taxon>Amborella</taxon>
    </lineage>
</organism>
<dbReference type="PANTHER" id="PTHR31080:SF207">
    <property type="entry name" value="PECTINESTERASE INHIBITOR 9"/>
    <property type="match status" value="1"/>
</dbReference>
<dbReference type="CDD" id="cd15798">
    <property type="entry name" value="PMEI-like_3"/>
    <property type="match status" value="1"/>
</dbReference>
<feature type="domain" description="Pectinesterase inhibitor" evidence="8">
    <location>
        <begin position="29"/>
        <end position="183"/>
    </location>
</feature>
<name>W1NFC3_AMBTC</name>
<evidence type="ECO:0000259" key="8">
    <source>
        <dbReference type="SMART" id="SM00856"/>
    </source>
</evidence>
<evidence type="ECO:0000313" key="9">
    <source>
        <dbReference type="EMBL" id="ERM94153.1"/>
    </source>
</evidence>
<dbReference type="GO" id="GO:0030599">
    <property type="term" value="F:pectinesterase activity"/>
    <property type="evidence" value="ECO:0007669"/>
    <property type="project" value="UniProtKB-EC"/>
</dbReference>
<proteinExistence type="inferred from homology"/>
<dbReference type="InterPro" id="IPR035513">
    <property type="entry name" value="Invertase/methylesterase_inhib"/>
</dbReference>
<evidence type="ECO:0000256" key="1">
    <source>
        <dbReference type="ARBA" id="ARBA00006027"/>
    </source>
</evidence>
<comment type="similarity">
    <text evidence="2">In the C-terminal section; belongs to the pectinesterase family.</text>
</comment>
<reference evidence="10" key="1">
    <citation type="journal article" date="2013" name="Science">
        <title>The Amborella genome and the evolution of flowering plants.</title>
        <authorList>
            <consortium name="Amborella Genome Project"/>
        </authorList>
    </citation>
    <scope>NUCLEOTIDE SEQUENCE [LARGE SCALE GENOMIC DNA]</scope>
</reference>
<keyword evidence="6" id="KW-0325">Glycoprotein</keyword>
<dbReference type="NCBIfam" id="TIGR01614">
    <property type="entry name" value="PME_inhib"/>
    <property type="match status" value="1"/>
</dbReference>
<comment type="similarity">
    <text evidence="1">In the N-terminal section; belongs to the PMEI family.</text>
</comment>
<sequence length="197" mass="21251">MASHLFLLSLSLSSLLVYSAIASDAPNDSALIFIKTACETTLYPDLCLSSLSGQVEYVTYSHKKLARAALMVSLSATKATAGFVAELIKTAKVSEEEQMALNDCVEALEDGEDKMNDSMKELQRIKTESFKWQMSNVQTWISAALTDENACSDGFEELDGEVKDVIAGKIGDLAQLTSNALSLVNHFSTATVGGEQH</sequence>
<dbReference type="KEGG" id="atr:18422062"/>
<feature type="signal peptide" evidence="7">
    <location>
        <begin position="1"/>
        <end position="22"/>
    </location>
</feature>
<dbReference type="eggNOG" id="ENOG502QXIN">
    <property type="taxonomic scope" value="Eukaryota"/>
</dbReference>
<dbReference type="Proteomes" id="UP000017836">
    <property type="component" value="Unassembled WGS sequence"/>
</dbReference>
<dbReference type="OrthoDB" id="1430376at2759"/>
<dbReference type="GO" id="GO:0009827">
    <property type="term" value="P:plant-type cell wall modification"/>
    <property type="evidence" value="ECO:0000318"/>
    <property type="project" value="GO_Central"/>
</dbReference>
<dbReference type="PANTHER" id="PTHR31080">
    <property type="entry name" value="PECTINESTERASE INHIBITOR-LIKE"/>
    <property type="match status" value="1"/>
</dbReference>
<gene>
    <name evidence="9" type="ORF">AMTR_s00010p00166600</name>
</gene>